<organism evidence="1">
    <name type="scientific">Bradyrhizobium diazoefficiens</name>
    <dbReference type="NCBI Taxonomy" id="1355477"/>
    <lineage>
        <taxon>Bacteria</taxon>
        <taxon>Pseudomonadati</taxon>
        <taxon>Pseudomonadota</taxon>
        <taxon>Alphaproteobacteria</taxon>
        <taxon>Hyphomicrobiales</taxon>
        <taxon>Nitrobacteraceae</taxon>
        <taxon>Bradyrhizobium</taxon>
    </lineage>
</organism>
<accession>A0A810C6E1</accession>
<protein>
    <submittedName>
        <fullName evidence="1">Uncharacterized protein</fullName>
    </submittedName>
</protein>
<dbReference type="AlphaFoldDB" id="A0A810C6E1"/>
<reference evidence="1" key="1">
    <citation type="submission" date="2020-05" db="EMBL/GenBank/DDBJ databases">
        <title>Complete genome sequence of Bradyrhizobium diazoefficiens XF9 isolated from soybean nodule.</title>
        <authorList>
            <person name="Noda R."/>
            <person name="Kakizaki K."/>
            <person name="Minamisawa K."/>
        </authorList>
    </citation>
    <scope>NUCLEOTIDE SEQUENCE</scope>
    <source>
        <strain evidence="1">XF9</strain>
    </source>
</reference>
<dbReference type="EMBL" id="AP023098">
    <property type="protein sequence ID" value="BCE83804.1"/>
    <property type="molecule type" value="Genomic_DNA"/>
</dbReference>
<name>A0A810C6E1_9BRAD</name>
<evidence type="ECO:0000313" key="1">
    <source>
        <dbReference type="EMBL" id="BCE83804.1"/>
    </source>
</evidence>
<sequence>MAGLSAIKPTTKPLVIDLVREAGVDVGDWSNFKGNNPAVNPKYCYNWSFQKPGELIIALLFHDDLSVVDGEIIHDQNIRLRDGRLGGKGAAQWNKRAKELDENLLTAYRDGLPVRAIILEGEKRNHFMQIRSRPTLKSGYSIPCSGPSPATTW</sequence>
<proteinExistence type="predicted"/>
<gene>
    <name evidence="1" type="ORF">XF9B_52250</name>
</gene>